<accession>A0A1I6VA24</accession>
<organism evidence="2 3">
    <name type="scientific">Alloyangia pacifica</name>
    <dbReference type="NCBI Taxonomy" id="311180"/>
    <lineage>
        <taxon>Bacteria</taxon>
        <taxon>Pseudomonadati</taxon>
        <taxon>Pseudomonadota</taxon>
        <taxon>Alphaproteobacteria</taxon>
        <taxon>Rhodobacterales</taxon>
        <taxon>Roseobacteraceae</taxon>
        <taxon>Alloyangia</taxon>
    </lineage>
</organism>
<evidence type="ECO:0000313" key="2">
    <source>
        <dbReference type="EMBL" id="SFT10384.1"/>
    </source>
</evidence>
<dbReference type="OrthoDB" id="6057763at2"/>
<reference evidence="3" key="1">
    <citation type="submission" date="2016-10" db="EMBL/GenBank/DDBJ databases">
        <authorList>
            <person name="Varghese N."/>
            <person name="Submissions S."/>
        </authorList>
    </citation>
    <scope>NUCLEOTIDE SEQUENCE [LARGE SCALE GENOMIC DNA]</scope>
    <source>
        <strain evidence="3">DSM 26894</strain>
    </source>
</reference>
<feature type="signal peptide" evidence="1">
    <location>
        <begin position="1"/>
        <end position="22"/>
    </location>
</feature>
<dbReference type="Proteomes" id="UP000199392">
    <property type="component" value="Unassembled WGS sequence"/>
</dbReference>
<feature type="chain" id="PRO_5011671164" evidence="1">
    <location>
        <begin position="23"/>
        <end position="138"/>
    </location>
</feature>
<name>A0A1I6VA24_9RHOB</name>
<protein>
    <submittedName>
        <fullName evidence="2">Uncharacterized protein</fullName>
    </submittedName>
</protein>
<proteinExistence type="predicted"/>
<evidence type="ECO:0000256" key="1">
    <source>
        <dbReference type="SAM" id="SignalP"/>
    </source>
</evidence>
<evidence type="ECO:0000313" key="3">
    <source>
        <dbReference type="Proteomes" id="UP000199392"/>
    </source>
</evidence>
<keyword evidence="1" id="KW-0732">Signal</keyword>
<dbReference type="RefSeq" id="WP_092427789.1">
    <property type="nucleotide sequence ID" value="NZ_FNCL01000010.1"/>
</dbReference>
<dbReference type="AlphaFoldDB" id="A0A1I6VA24"/>
<dbReference type="EMBL" id="FOZW01000010">
    <property type="protein sequence ID" value="SFT10384.1"/>
    <property type="molecule type" value="Genomic_DNA"/>
</dbReference>
<keyword evidence="3" id="KW-1185">Reference proteome</keyword>
<sequence length="138" mass="14732">MTRIDRSPASLAAFAALTLVSACLPLDDPATSAVEETGIPEAMQGRWGLVPADCTSTQGDAKGLMEVGAESLKFYESRAVLADVVESSDTRLEARFDFTGEGMSWQRDMVLVAKGDTLVRQESGEGAVPEPLTYQRCG</sequence>
<dbReference type="PROSITE" id="PS51257">
    <property type="entry name" value="PROKAR_LIPOPROTEIN"/>
    <property type="match status" value="1"/>
</dbReference>
<gene>
    <name evidence="2" type="ORF">SAMN04488050_110108</name>
</gene>